<feature type="transmembrane region" description="Helical" evidence="4">
    <location>
        <begin position="25"/>
        <end position="45"/>
    </location>
</feature>
<dbReference type="InterPro" id="IPR036259">
    <property type="entry name" value="MFS_trans_sf"/>
</dbReference>
<evidence type="ECO:0000256" key="1">
    <source>
        <dbReference type="ARBA" id="ARBA00022692"/>
    </source>
</evidence>
<feature type="transmembrane region" description="Helical" evidence="4">
    <location>
        <begin position="269"/>
        <end position="291"/>
    </location>
</feature>
<feature type="transmembrane region" description="Helical" evidence="4">
    <location>
        <begin position="361"/>
        <end position="382"/>
    </location>
</feature>
<dbReference type="InterPro" id="IPR011701">
    <property type="entry name" value="MFS"/>
</dbReference>
<feature type="transmembrane region" description="Helical" evidence="4">
    <location>
        <begin position="206"/>
        <end position="226"/>
    </location>
</feature>
<feature type="transmembrane region" description="Helical" evidence="4">
    <location>
        <begin position="134"/>
        <end position="152"/>
    </location>
</feature>
<sequence>MSDFSKTTTKFWHPDFPLRPKRWPFFYGWVIVVFATLGISVSMPGQTIGVSVFTARLADALHLSTMQLSVTYMLGTLLSAAWLPAGGRFFDRCGARRSLVYSVAALGFVLLGLSFVEFFSSWLSRLPLLGLRPWLAPCVVLVVGFALLRFTGQGMVTLSSRAMLGKWFNRRRGAVTAWSGAVVSFMFSGAPMGFEYLIRAFGWQGAWQVMGLGLLGVLSILFWIFARDNPEECGLQMDGNFVGKVQRENLDSLIYRDYTLSEARGTFSFWVFTLMFGLNSLVITAYAFHIIAIGAELGVSTNYILGLFMPSAVVGVISGFAIAWLTDQAFVRIKYLLCVMAISAMLGYIALAMGAYPSISWLHILGLGVAGGCFGGLSSIVYPRFFGRAHLGAISGLFMTVIVVASAVGPFLFSLAELFLGAYRAGFGFAAIVSGVIAVAALRADNPQRREAVSHVNGTSGS</sequence>
<dbReference type="PANTHER" id="PTHR11360:SF308">
    <property type="entry name" value="BLL3089 PROTEIN"/>
    <property type="match status" value="1"/>
</dbReference>
<proteinExistence type="predicted"/>
<evidence type="ECO:0000313" key="6">
    <source>
        <dbReference type="Proteomes" id="UP001243717"/>
    </source>
</evidence>
<dbReference type="Gene3D" id="1.20.1250.20">
    <property type="entry name" value="MFS general substrate transporter like domains"/>
    <property type="match status" value="2"/>
</dbReference>
<dbReference type="Pfam" id="PF07690">
    <property type="entry name" value="MFS_1"/>
    <property type="match status" value="1"/>
</dbReference>
<feature type="transmembrane region" description="Helical" evidence="4">
    <location>
        <begin position="422"/>
        <end position="442"/>
    </location>
</feature>
<evidence type="ECO:0000256" key="4">
    <source>
        <dbReference type="SAM" id="Phobius"/>
    </source>
</evidence>
<evidence type="ECO:0000256" key="2">
    <source>
        <dbReference type="ARBA" id="ARBA00022989"/>
    </source>
</evidence>
<accession>A0ABU1AEZ5</accession>
<dbReference type="PANTHER" id="PTHR11360">
    <property type="entry name" value="MONOCARBOXYLATE TRANSPORTER"/>
    <property type="match status" value="1"/>
</dbReference>
<feature type="transmembrane region" description="Helical" evidence="4">
    <location>
        <begin position="335"/>
        <end position="355"/>
    </location>
</feature>
<evidence type="ECO:0000313" key="5">
    <source>
        <dbReference type="EMBL" id="MDQ8193244.1"/>
    </source>
</evidence>
<dbReference type="Proteomes" id="UP001243717">
    <property type="component" value="Unassembled WGS sequence"/>
</dbReference>
<dbReference type="SUPFAM" id="SSF103473">
    <property type="entry name" value="MFS general substrate transporter"/>
    <property type="match status" value="1"/>
</dbReference>
<feature type="transmembrane region" description="Helical" evidence="4">
    <location>
        <begin position="394"/>
        <end position="416"/>
    </location>
</feature>
<feature type="transmembrane region" description="Helical" evidence="4">
    <location>
        <begin position="173"/>
        <end position="194"/>
    </location>
</feature>
<gene>
    <name evidence="5" type="ORF">QEH59_02325</name>
</gene>
<keyword evidence="3 4" id="KW-0472">Membrane</keyword>
<keyword evidence="6" id="KW-1185">Reference proteome</keyword>
<organism evidence="5 6">
    <name type="scientific">Thalassobacterium sedimentorum</name>
    <dbReference type="NCBI Taxonomy" id="3041258"/>
    <lineage>
        <taxon>Bacteria</taxon>
        <taxon>Pseudomonadati</taxon>
        <taxon>Verrucomicrobiota</taxon>
        <taxon>Opitutia</taxon>
        <taxon>Puniceicoccales</taxon>
        <taxon>Coraliomargaritaceae</taxon>
        <taxon>Thalassobacterium</taxon>
    </lineage>
</organism>
<name>A0ABU1AEZ5_9BACT</name>
<feature type="transmembrane region" description="Helical" evidence="4">
    <location>
        <begin position="303"/>
        <end position="323"/>
    </location>
</feature>
<reference evidence="5 6" key="1">
    <citation type="submission" date="2023-04" db="EMBL/GenBank/DDBJ databases">
        <title>A novel bacteria isolated from coastal sediment.</title>
        <authorList>
            <person name="Liu X.-J."/>
            <person name="Du Z.-J."/>
        </authorList>
    </citation>
    <scope>NUCLEOTIDE SEQUENCE [LARGE SCALE GENOMIC DNA]</scope>
    <source>
        <strain evidence="5 6">SDUM461004</strain>
    </source>
</reference>
<feature type="transmembrane region" description="Helical" evidence="4">
    <location>
        <begin position="65"/>
        <end position="87"/>
    </location>
</feature>
<keyword evidence="1 4" id="KW-0812">Transmembrane</keyword>
<feature type="transmembrane region" description="Helical" evidence="4">
    <location>
        <begin position="99"/>
        <end position="122"/>
    </location>
</feature>
<comment type="caution">
    <text evidence="5">The sequence shown here is derived from an EMBL/GenBank/DDBJ whole genome shotgun (WGS) entry which is preliminary data.</text>
</comment>
<dbReference type="RefSeq" id="WP_308983749.1">
    <property type="nucleotide sequence ID" value="NZ_JARXIC010000003.1"/>
</dbReference>
<dbReference type="EMBL" id="JARXIC010000003">
    <property type="protein sequence ID" value="MDQ8193244.1"/>
    <property type="molecule type" value="Genomic_DNA"/>
</dbReference>
<dbReference type="InterPro" id="IPR050327">
    <property type="entry name" value="Proton-linked_MCT"/>
</dbReference>
<protein>
    <submittedName>
        <fullName evidence="5">MFS transporter</fullName>
    </submittedName>
</protein>
<keyword evidence="2 4" id="KW-1133">Transmembrane helix</keyword>
<evidence type="ECO:0000256" key="3">
    <source>
        <dbReference type="ARBA" id="ARBA00023136"/>
    </source>
</evidence>